<gene>
    <name evidence="1" type="ORF">ABW99_19815</name>
</gene>
<dbReference type="AlphaFoldDB" id="A0A0G3ESS6"/>
<proteinExistence type="predicted"/>
<dbReference type="Proteomes" id="UP000036700">
    <property type="component" value="Chromosome"/>
</dbReference>
<name>A0A0G3ESS6_9BURK</name>
<dbReference type="EMBL" id="CP011568">
    <property type="protein sequence ID" value="AKJ70123.1"/>
    <property type="molecule type" value="Genomic_DNA"/>
</dbReference>
<dbReference type="PATRIC" id="fig|445709.3.peg.4158"/>
<evidence type="ECO:0000313" key="2">
    <source>
        <dbReference type="Proteomes" id="UP000036700"/>
    </source>
</evidence>
<dbReference type="KEGG" id="ptx:ABW99_19815"/>
<reference evidence="2" key="1">
    <citation type="submission" date="2015-06" db="EMBL/GenBank/DDBJ databases">
        <authorList>
            <person name="Lim Y.L."/>
            <person name="Ee R."/>
            <person name="Yong D."/>
            <person name="How K.Y."/>
            <person name="Yin W.F."/>
            <person name="Chan K.G."/>
        </authorList>
    </citation>
    <scope>NUCLEOTIDE SEQUENCE [LARGE SCALE GENOMIC DNA]</scope>
    <source>
        <strain evidence="2">DSM 25325</strain>
    </source>
</reference>
<sequence length="163" mass="18141">MRQESRRVAPRGRSAWLWRAGCAIVLSWPAGQVARAGLDFFIPIPVAQCGKALSLQVDPNEARDAEYLGDLDAYQNEEGAYIAQAIADVCGGSPHYRTLMLQRVDRIYIDYAAGQYNPIPYLAGRTLIVATPHDGMFNSHVFRRELRHALERGWPAGAGTERQ</sequence>
<accession>A0A0G3ESS6</accession>
<protein>
    <submittedName>
        <fullName evidence="1">Uncharacterized protein</fullName>
    </submittedName>
</protein>
<keyword evidence="2" id="KW-1185">Reference proteome</keyword>
<dbReference type="RefSeq" id="WP_047216044.1">
    <property type="nucleotide sequence ID" value="NZ_CP011568.3"/>
</dbReference>
<organism evidence="1 2">
    <name type="scientific">Pandoraea thiooxydans</name>
    <dbReference type="NCBI Taxonomy" id="445709"/>
    <lineage>
        <taxon>Bacteria</taxon>
        <taxon>Pseudomonadati</taxon>
        <taxon>Pseudomonadota</taxon>
        <taxon>Betaproteobacteria</taxon>
        <taxon>Burkholderiales</taxon>
        <taxon>Burkholderiaceae</taxon>
        <taxon>Pandoraea</taxon>
    </lineage>
</organism>
<evidence type="ECO:0000313" key="1">
    <source>
        <dbReference type="EMBL" id="AKJ70123.1"/>
    </source>
</evidence>